<reference evidence="2" key="3">
    <citation type="submission" date="2025-08" db="UniProtKB">
        <authorList>
            <consortium name="Ensembl"/>
        </authorList>
    </citation>
    <scope>IDENTIFICATION</scope>
</reference>
<dbReference type="GeneTree" id="ENSGT00530000069435"/>
<dbReference type="Proteomes" id="UP000008144">
    <property type="component" value="Chromosome 3"/>
</dbReference>
<keyword evidence="3" id="KW-1185">Reference proteome</keyword>
<organism evidence="2 3">
    <name type="scientific">Ciona intestinalis</name>
    <name type="common">Transparent sea squirt</name>
    <name type="synonym">Ascidia intestinalis</name>
    <dbReference type="NCBI Taxonomy" id="7719"/>
    <lineage>
        <taxon>Eukaryota</taxon>
        <taxon>Metazoa</taxon>
        <taxon>Chordata</taxon>
        <taxon>Tunicata</taxon>
        <taxon>Ascidiacea</taxon>
        <taxon>Phlebobranchia</taxon>
        <taxon>Cionidae</taxon>
        <taxon>Ciona</taxon>
    </lineage>
</organism>
<reference evidence="2" key="2">
    <citation type="journal article" date="2008" name="Genome Biol.">
        <title>Improved genome assembly and evidence-based global gene model set for the chordate Ciona intestinalis: new insight into intron and operon populations.</title>
        <authorList>
            <person name="Satou Y."/>
            <person name="Mineta K."/>
            <person name="Ogasawara M."/>
            <person name="Sasakura Y."/>
            <person name="Shoguchi E."/>
            <person name="Ueno K."/>
            <person name="Yamada L."/>
            <person name="Matsumoto J."/>
            <person name="Wasserscheid J."/>
            <person name="Dewar K."/>
            <person name="Wiley G.B."/>
            <person name="Macmil S.L."/>
            <person name="Roe B.A."/>
            <person name="Zeller R.W."/>
            <person name="Hastings K.E."/>
            <person name="Lemaire P."/>
            <person name="Lindquist E."/>
            <person name="Endo T."/>
            <person name="Hotta K."/>
            <person name="Inaba K."/>
        </authorList>
    </citation>
    <scope>NUCLEOTIDE SEQUENCE [LARGE SCALE GENOMIC DNA]</scope>
    <source>
        <strain evidence="2">wild type</strain>
    </source>
</reference>
<dbReference type="InterPro" id="IPR027996">
    <property type="entry name" value="TEDC1_dom"/>
</dbReference>
<dbReference type="EMBL" id="EAAA01001643">
    <property type="status" value="NOT_ANNOTATED_CDS"/>
    <property type="molecule type" value="Genomic_DNA"/>
</dbReference>
<accession>F6WMI9</accession>
<name>F6WMI9_CIOIN</name>
<evidence type="ECO:0000313" key="2">
    <source>
        <dbReference type="Ensembl" id="ENSCINP00000010259.3"/>
    </source>
</evidence>
<reference evidence="3" key="1">
    <citation type="journal article" date="2002" name="Science">
        <title>The draft genome of Ciona intestinalis: insights into chordate and vertebrate origins.</title>
        <authorList>
            <person name="Dehal P."/>
            <person name="Satou Y."/>
            <person name="Campbell R.K."/>
            <person name="Chapman J."/>
            <person name="Degnan B."/>
            <person name="De Tomaso A."/>
            <person name="Davidson B."/>
            <person name="Di Gregorio A."/>
            <person name="Gelpke M."/>
            <person name="Goodstein D.M."/>
            <person name="Harafuji N."/>
            <person name="Hastings K.E."/>
            <person name="Ho I."/>
            <person name="Hotta K."/>
            <person name="Huang W."/>
            <person name="Kawashima T."/>
            <person name="Lemaire P."/>
            <person name="Martinez D."/>
            <person name="Meinertzhagen I.A."/>
            <person name="Necula S."/>
            <person name="Nonaka M."/>
            <person name="Putnam N."/>
            <person name="Rash S."/>
            <person name="Saiga H."/>
            <person name="Satake M."/>
            <person name="Terry A."/>
            <person name="Yamada L."/>
            <person name="Wang H.G."/>
            <person name="Awazu S."/>
            <person name="Azumi K."/>
            <person name="Boore J."/>
            <person name="Branno M."/>
            <person name="Chin-Bow S."/>
            <person name="DeSantis R."/>
            <person name="Doyle S."/>
            <person name="Francino P."/>
            <person name="Keys D.N."/>
            <person name="Haga S."/>
            <person name="Hayashi H."/>
            <person name="Hino K."/>
            <person name="Imai K.S."/>
            <person name="Inaba K."/>
            <person name="Kano S."/>
            <person name="Kobayashi K."/>
            <person name="Kobayashi M."/>
            <person name="Lee B.I."/>
            <person name="Makabe K.W."/>
            <person name="Manohar C."/>
            <person name="Matassi G."/>
            <person name="Medina M."/>
            <person name="Mochizuki Y."/>
            <person name="Mount S."/>
            <person name="Morishita T."/>
            <person name="Miura S."/>
            <person name="Nakayama A."/>
            <person name="Nishizaka S."/>
            <person name="Nomoto H."/>
            <person name="Ohta F."/>
            <person name="Oishi K."/>
            <person name="Rigoutsos I."/>
            <person name="Sano M."/>
            <person name="Sasaki A."/>
            <person name="Sasakura Y."/>
            <person name="Shoguchi E."/>
            <person name="Shin-i T."/>
            <person name="Spagnuolo A."/>
            <person name="Stainier D."/>
            <person name="Suzuki M.M."/>
            <person name="Tassy O."/>
            <person name="Takatori N."/>
            <person name="Tokuoka M."/>
            <person name="Yagi K."/>
            <person name="Yoshizaki F."/>
            <person name="Wada S."/>
            <person name="Zhang C."/>
            <person name="Hyatt P.D."/>
            <person name="Larimer F."/>
            <person name="Detter C."/>
            <person name="Doggett N."/>
            <person name="Glavina T."/>
            <person name="Hawkins T."/>
            <person name="Richardson P."/>
            <person name="Lucas S."/>
            <person name="Kohara Y."/>
            <person name="Levine M."/>
            <person name="Satoh N."/>
            <person name="Rokhsar D.S."/>
        </authorList>
    </citation>
    <scope>NUCLEOTIDE SEQUENCE [LARGE SCALE GENOMIC DNA]</scope>
</reference>
<dbReference type="HOGENOM" id="CLU_1255583_0_0_1"/>
<evidence type="ECO:0000313" key="3">
    <source>
        <dbReference type="Proteomes" id="UP000008144"/>
    </source>
</evidence>
<reference evidence="2" key="4">
    <citation type="submission" date="2025-09" db="UniProtKB">
        <authorList>
            <consortium name="Ensembl"/>
        </authorList>
    </citation>
    <scope>IDENTIFICATION</scope>
</reference>
<feature type="domain" description="Tubulin epsilon and delta complex protein 1" evidence="1">
    <location>
        <begin position="5"/>
        <end position="67"/>
    </location>
</feature>
<dbReference type="Ensembl" id="ENSCINT00000010259.3">
    <property type="protein sequence ID" value="ENSCINP00000010259.3"/>
    <property type="gene ID" value="ENSCING00000004985.3"/>
</dbReference>
<sequence>MLQRSSKASTNIKNINHVSDDVLMVKYPSICQLVENHLEQKIQLLHAYVKWKTVESLFWQWMEQCLDEGIKLRDDEMVFPQAPNKSVKSNLMIYNKNISDVKMKMLEKKKECTVMESKIPARHTQAGIEHKFEIDQNLDNVFNRISLKHEPSLVPQSALSRKVAREDSMKLSTKTKEICENLRKKSSEVLNIKQEIDDRLSHVADQVMGGKVMFIKHHHF</sequence>
<dbReference type="Pfam" id="PF14970">
    <property type="entry name" value="TEDC1"/>
    <property type="match status" value="1"/>
</dbReference>
<evidence type="ECO:0000259" key="1">
    <source>
        <dbReference type="Pfam" id="PF14970"/>
    </source>
</evidence>
<protein>
    <recommendedName>
        <fullName evidence="1">Tubulin epsilon and delta complex protein 1 domain-containing protein</fullName>
    </recommendedName>
</protein>
<dbReference type="AlphaFoldDB" id="F6WMI9"/>
<dbReference type="InParanoid" id="F6WMI9"/>
<proteinExistence type="predicted"/>